<dbReference type="GO" id="GO:0046872">
    <property type="term" value="F:metal ion binding"/>
    <property type="evidence" value="ECO:0007669"/>
    <property type="project" value="UniProtKB-KW"/>
</dbReference>
<dbReference type="PANTHER" id="PTHR38689">
    <property type="entry name" value="SUCCINATE DEHYDROGENASE HYDROPHOBIC MEMBRANE ANCHOR SUBUNIT"/>
    <property type="match status" value="1"/>
</dbReference>
<dbReference type="Proteomes" id="UP000005953">
    <property type="component" value="Unassembled WGS sequence"/>
</dbReference>
<feature type="binding site" evidence="16">
    <location>
        <position position="70"/>
    </location>
    <ligand>
        <name>a ubiquinone</name>
        <dbReference type="ChEBI" id="CHEBI:16389"/>
    </ligand>
</feature>
<keyword evidence="13 18" id="KW-1133">Transmembrane helix</keyword>
<evidence type="ECO:0000256" key="4">
    <source>
        <dbReference type="ARBA" id="ARBA00019425"/>
    </source>
</evidence>
<sequence>MDWLAQRVSAVILGSYAVFMVVYLLASSDLTFEQWQGLFGQFWFKIYTLAALVALVAHIWVGMWTVATDYVKNAWSRFIVLGVIALTNFSYFIIGFSAVWGV</sequence>
<dbReference type="GO" id="GO:0017004">
    <property type="term" value="P:cytochrome complex assembly"/>
    <property type="evidence" value="ECO:0007669"/>
    <property type="project" value="TreeGrafter"/>
</dbReference>
<dbReference type="Gene3D" id="1.20.1300.10">
    <property type="entry name" value="Fumarate reductase/succinate dehydrogenase, transmembrane subunit"/>
    <property type="match status" value="1"/>
</dbReference>
<keyword evidence="8" id="KW-0816">Tricarboxylic acid cycle</keyword>
<dbReference type="GO" id="GO:0006099">
    <property type="term" value="P:tricarboxylic acid cycle"/>
    <property type="evidence" value="ECO:0007669"/>
    <property type="project" value="UniProtKB-UniPathway"/>
</dbReference>
<dbReference type="CDD" id="cd03494">
    <property type="entry name" value="SQR_TypeC_SdhD"/>
    <property type="match status" value="1"/>
</dbReference>
<dbReference type="GO" id="GO:0009055">
    <property type="term" value="F:electron transfer activity"/>
    <property type="evidence" value="ECO:0007669"/>
    <property type="project" value="TreeGrafter"/>
</dbReference>
<evidence type="ECO:0000256" key="18">
    <source>
        <dbReference type="SAM" id="Phobius"/>
    </source>
</evidence>
<comment type="pathway">
    <text evidence="3">Carbohydrate metabolism; tricarboxylic acid cycle.</text>
</comment>
<evidence type="ECO:0000256" key="7">
    <source>
        <dbReference type="ARBA" id="ARBA00022519"/>
    </source>
</evidence>
<evidence type="ECO:0000313" key="20">
    <source>
        <dbReference type="Proteomes" id="UP000005953"/>
    </source>
</evidence>
<dbReference type="GO" id="GO:0005886">
    <property type="term" value="C:plasma membrane"/>
    <property type="evidence" value="ECO:0007669"/>
    <property type="project" value="UniProtKB-SubCell"/>
</dbReference>
<evidence type="ECO:0000256" key="8">
    <source>
        <dbReference type="ARBA" id="ARBA00022532"/>
    </source>
</evidence>
<dbReference type="NCBIfam" id="TIGR02968">
    <property type="entry name" value="succ_dehyd_anc"/>
    <property type="match status" value="1"/>
</dbReference>
<accession>A4BDM5</accession>
<keyword evidence="14 17" id="KW-0408">Iron</keyword>
<keyword evidence="11 17" id="KW-0479">Metal-binding</keyword>
<reference evidence="19 20" key="1">
    <citation type="submission" date="2006-02" db="EMBL/GenBank/DDBJ databases">
        <authorList>
            <person name="Pinhassi J."/>
            <person name="Pedros-Alio C."/>
            <person name="Ferriera S."/>
            <person name="Johnson J."/>
            <person name="Kravitz S."/>
            <person name="Halpern A."/>
            <person name="Remington K."/>
            <person name="Beeson K."/>
            <person name="Tran B."/>
            <person name="Rogers Y.-H."/>
            <person name="Friedman R."/>
            <person name="Venter J.C."/>
        </authorList>
    </citation>
    <scope>NUCLEOTIDE SEQUENCE [LARGE SCALE GENOMIC DNA]</scope>
    <source>
        <strain evidence="19 20">MED297</strain>
    </source>
</reference>
<dbReference type="InterPro" id="IPR014312">
    <property type="entry name" value="Succ_DH_anchor"/>
</dbReference>
<evidence type="ECO:0000256" key="15">
    <source>
        <dbReference type="ARBA" id="ARBA00023136"/>
    </source>
</evidence>
<dbReference type="AlphaFoldDB" id="A4BDM5"/>
<evidence type="ECO:0000256" key="14">
    <source>
        <dbReference type="ARBA" id="ARBA00023004"/>
    </source>
</evidence>
<dbReference type="EMBL" id="AAOE01000008">
    <property type="protein sequence ID" value="EAR09634.1"/>
    <property type="molecule type" value="Genomic_DNA"/>
</dbReference>
<evidence type="ECO:0000256" key="5">
    <source>
        <dbReference type="ARBA" id="ARBA00022448"/>
    </source>
</evidence>
<organism evidence="19 20">
    <name type="scientific">Reinekea blandensis MED297</name>
    <dbReference type="NCBI Taxonomy" id="314283"/>
    <lineage>
        <taxon>Bacteria</taxon>
        <taxon>Pseudomonadati</taxon>
        <taxon>Pseudomonadota</taxon>
        <taxon>Gammaproteobacteria</taxon>
        <taxon>Oceanospirillales</taxon>
        <taxon>Saccharospirillaceae</taxon>
        <taxon>Reinekea</taxon>
    </lineage>
</organism>
<comment type="function">
    <text evidence="1">Membrane-anchoring subunit of succinate dehydrogenase (SDH).</text>
</comment>
<keyword evidence="15 18" id="KW-0472">Membrane</keyword>
<evidence type="ECO:0000256" key="12">
    <source>
        <dbReference type="ARBA" id="ARBA00022982"/>
    </source>
</evidence>
<dbReference type="SUPFAM" id="SSF81343">
    <property type="entry name" value="Fumarate reductase respiratory complex transmembrane subunits"/>
    <property type="match status" value="1"/>
</dbReference>
<dbReference type="GO" id="GO:0020037">
    <property type="term" value="F:heme binding"/>
    <property type="evidence" value="ECO:0007669"/>
    <property type="project" value="InterPro"/>
</dbReference>
<dbReference type="Pfam" id="PF01127">
    <property type="entry name" value="Sdh_cyt"/>
    <property type="match status" value="1"/>
</dbReference>
<name>A4BDM5_9GAMM</name>
<comment type="caution">
    <text evidence="19">The sequence shown here is derived from an EMBL/GenBank/DDBJ whole genome shotgun (WGS) entry which is preliminary data.</text>
</comment>
<dbReference type="InterPro" id="IPR034804">
    <property type="entry name" value="SQR/QFR_C/D"/>
</dbReference>
<keyword evidence="20" id="KW-1185">Reference proteome</keyword>
<evidence type="ECO:0000256" key="3">
    <source>
        <dbReference type="ARBA" id="ARBA00005163"/>
    </source>
</evidence>
<evidence type="ECO:0000256" key="16">
    <source>
        <dbReference type="PIRSR" id="PIRSR000169-1"/>
    </source>
</evidence>
<evidence type="ECO:0000256" key="13">
    <source>
        <dbReference type="ARBA" id="ARBA00022989"/>
    </source>
</evidence>
<gene>
    <name evidence="19" type="ORF">MED297_15784</name>
</gene>
<keyword evidence="9 17" id="KW-0349">Heme</keyword>
<dbReference type="HOGENOM" id="CLU_151315_2_0_6"/>
<keyword evidence="7" id="KW-0997">Cell inner membrane</keyword>
<dbReference type="STRING" id="314283.MED297_15784"/>
<evidence type="ECO:0000256" key="10">
    <source>
        <dbReference type="ARBA" id="ARBA00022692"/>
    </source>
</evidence>
<protein>
    <recommendedName>
        <fullName evidence="4">Succinate dehydrogenase hydrophobic membrane anchor subunit</fullName>
    </recommendedName>
</protein>
<dbReference type="InterPro" id="IPR000701">
    <property type="entry name" value="SuccDH_FuR_B_TM-su"/>
</dbReference>
<evidence type="ECO:0000256" key="6">
    <source>
        <dbReference type="ARBA" id="ARBA00022475"/>
    </source>
</evidence>
<evidence type="ECO:0000256" key="2">
    <source>
        <dbReference type="ARBA" id="ARBA00004429"/>
    </source>
</evidence>
<evidence type="ECO:0000256" key="1">
    <source>
        <dbReference type="ARBA" id="ARBA00004050"/>
    </source>
</evidence>
<evidence type="ECO:0000256" key="9">
    <source>
        <dbReference type="ARBA" id="ARBA00022617"/>
    </source>
</evidence>
<keyword evidence="10 18" id="KW-0812">Transmembrane</keyword>
<evidence type="ECO:0000256" key="11">
    <source>
        <dbReference type="ARBA" id="ARBA00022723"/>
    </source>
</evidence>
<keyword evidence="12" id="KW-0249">Electron transport</keyword>
<comment type="subcellular location">
    <subcellularLocation>
        <location evidence="2">Cell inner membrane</location>
        <topology evidence="2">Multi-pass membrane protein</topology>
    </subcellularLocation>
</comment>
<dbReference type="PANTHER" id="PTHR38689:SF1">
    <property type="entry name" value="SUCCINATE DEHYDROGENASE HYDROPHOBIC MEMBRANE ANCHOR SUBUNIT"/>
    <property type="match status" value="1"/>
</dbReference>
<evidence type="ECO:0000313" key="19">
    <source>
        <dbReference type="EMBL" id="EAR09634.1"/>
    </source>
</evidence>
<dbReference type="UniPathway" id="UPA00223"/>
<feature type="transmembrane region" description="Helical" evidence="18">
    <location>
        <begin position="46"/>
        <end position="66"/>
    </location>
</feature>
<keyword evidence="5" id="KW-0813">Transport</keyword>
<feature type="transmembrane region" description="Helical" evidence="18">
    <location>
        <begin position="78"/>
        <end position="100"/>
    </location>
</feature>
<feature type="binding site" description="axial binding residue" evidence="17">
    <location>
        <position position="58"/>
    </location>
    <ligand>
        <name>heme</name>
        <dbReference type="ChEBI" id="CHEBI:30413"/>
        <note>ligand shared with second transmembrane subunit</note>
    </ligand>
    <ligandPart>
        <name>Fe</name>
        <dbReference type="ChEBI" id="CHEBI:18248"/>
    </ligandPart>
</feature>
<proteinExistence type="predicted"/>
<dbReference type="PIRSF" id="PIRSF000169">
    <property type="entry name" value="SDH_D"/>
    <property type="match status" value="1"/>
</dbReference>
<comment type="cofactor">
    <cofactor evidence="17">
        <name>heme</name>
        <dbReference type="ChEBI" id="CHEBI:30413"/>
    </cofactor>
    <text evidence="17">The heme is bound between the two transmembrane subunits.</text>
</comment>
<evidence type="ECO:0000256" key="17">
    <source>
        <dbReference type="PIRSR" id="PIRSR000169-2"/>
    </source>
</evidence>
<feature type="transmembrane region" description="Helical" evidence="18">
    <location>
        <begin position="7"/>
        <end position="26"/>
    </location>
</feature>
<keyword evidence="6" id="KW-1003">Cell membrane</keyword>